<feature type="domain" description="NAD-dependent epimerase/dehydratase" evidence="1">
    <location>
        <begin position="2"/>
        <end position="228"/>
    </location>
</feature>
<dbReference type="EMBL" id="VJZT01000019">
    <property type="protein sequence ID" value="TRX35913.1"/>
    <property type="molecule type" value="Genomic_DNA"/>
</dbReference>
<dbReference type="Gene3D" id="3.40.50.720">
    <property type="entry name" value="NAD(P)-binding Rossmann-like Domain"/>
    <property type="match status" value="1"/>
</dbReference>
<evidence type="ECO:0000259" key="1">
    <source>
        <dbReference type="Pfam" id="PF01370"/>
    </source>
</evidence>
<dbReference type="RefSeq" id="WP_144257456.1">
    <property type="nucleotide sequence ID" value="NZ_VJZT01000019.1"/>
</dbReference>
<evidence type="ECO:0000313" key="3">
    <source>
        <dbReference type="Proteomes" id="UP000316371"/>
    </source>
</evidence>
<dbReference type="InterPro" id="IPR001509">
    <property type="entry name" value="Epimerase_deHydtase"/>
</dbReference>
<accession>A0A553DT99</accession>
<dbReference type="SUPFAM" id="SSF51735">
    <property type="entry name" value="NAD(P)-binding Rossmann-fold domains"/>
    <property type="match status" value="1"/>
</dbReference>
<dbReference type="AlphaFoldDB" id="A0A553DT99"/>
<keyword evidence="3" id="KW-1185">Reference proteome</keyword>
<sequence length="331" mass="37337">MVLVTGGTGLVGAHLLLHLVENEKQVRAIYRNLESIQKTKSLFDLYQKTALFAAVEWLPADITDIPTLEKAFLGITHVYHCAALISFDPKEEDAIRKINIEGTANIVNFCLANGVKKLCYVSSIAALGDKATYEKEITEETEWNPEKLHSDYAISKYGAEMEIWRGQQEGLQVLVVNPGVILGPGFWEQGSGLLFTKIKNGLSFYTSGNTGFVAVTDVVRILFQLMKSEISNERFTLIADNYVFRDILNSIADAYQVKRPTNEASPFMMEIFCRIDWLLSVVFQQKRKLTRATAKASYSKELYSNQKIKSVINPNFKAIPDYIKEIINMKK</sequence>
<dbReference type="InterPro" id="IPR051783">
    <property type="entry name" value="NAD(P)-dependent_oxidoreduct"/>
</dbReference>
<dbReference type="PANTHER" id="PTHR48079:SF6">
    <property type="entry name" value="NAD(P)-BINDING DOMAIN-CONTAINING PROTEIN-RELATED"/>
    <property type="match status" value="1"/>
</dbReference>
<proteinExistence type="predicted"/>
<reference evidence="2 3" key="1">
    <citation type="submission" date="2019-07" db="EMBL/GenBank/DDBJ databases">
        <title>Novel species of Flavobacterium.</title>
        <authorList>
            <person name="Liu Q."/>
            <person name="Xin Y.-H."/>
        </authorList>
    </citation>
    <scope>NUCLEOTIDE SEQUENCE [LARGE SCALE GENOMIC DNA]</scope>
    <source>
        <strain evidence="2 3">LB1R34</strain>
    </source>
</reference>
<dbReference type="OrthoDB" id="596910at2"/>
<protein>
    <submittedName>
        <fullName evidence="2">NAD-dependent epimerase/dehydratase family protein</fullName>
    </submittedName>
</protein>
<dbReference type="InterPro" id="IPR036291">
    <property type="entry name" value="NAD(P)-bd_dom_sf"/>
</dbReference>
<dbReference type="Proteomes" id="UP000316371">
    <property type="component" value="Unassembled WGS sequence"/>
</dbReference>
<comment type="caution">
    <text evidence="2">The sequence shown here is derived from an EMBL/GenBank/DDBJ whole genome shotgun (WGS) entry which is preliminary data.</text>
</comment>
<dbReference type="GO" id="GO:0005737">
    <property type="term" value="C:cytoplasm"/>
    <property type="evidence" value="ECO:0007669"/>
    <property type="project" value="TreeGrafter"/>
</dbReference>
<evidence type="ECO:0000313" key="2">
    <source>
        <dbReference type="EMBL" id="TRX35913.1"/>
    </source>
</evidence>
<dbReference type="PANTHER" id="PTHR48079">
    <property type="entry name" value="PROTEIN YEEZ"/>
    <property type="match status" value="1"/>
</dbReference>
<dbReference type="Pfam" id="PF01370">
    <property type="entry name" value="Epimerase"/>
    <property type="match status" value="1"/>
</dbReference>
<organism evidence="2 3">
    <name type="scientific">Flavobacterium restrictum</name>
    <dbReference type="NCBI Taxonomy" id="2594428"/>
    <lineage>
        <taxon>Bacteria</taxon>
        <taxon>Pseudomonadati</taxon>
        <taxon>Bacteroidota</taxon>
        <taxon>Flavobacteriia</taxon>
        <taxon>Flavobacteriales</taxon>
        <taxon>Flavobacteriaceae</taxon>
        <taxon>Flavobacterium</taxon>
    </lineage>
</organism>
<dbReference type="GO" id="GO:0004029">
    <property type="term" value="F:aldehyde dehydrogenase (NAD+) activity"/>
    <property type="evidence" value="ECO:0007669"/>
    <property type="project" value="TreeGrafter"/>
</dbReference>
<name>A0A553DT99_9FLAO</name>
<gene>
    <name evidence="2" type="ORF">FNW21_14405</name>
</gene>